<accession>A0ABW5QJ79</accession>
<dbReference type="Proteomes" id="UP001597521">
    <property type="component" value="Unassembled WGS sequence"/>
</dbReference>
<name>A0ABW5QJ79_9HYPH</name>
<evidence type="ECO:0000313" key="1">
    <source>
        <dbReference type="EMBL" id="MFD2647738.1"/>
    </source>
</evidence>
<organism evidence="1 2">
    <name type="scientific">Devosia albogilva</name>
    <dbReference type="NCBI Taxonomy" id="429726"/>
    <lineage>
        <taxon>Bacteria</taxon>
        <taxon>Pseudomonadati</taxon>
        <taxon>Pseudomonadota</taxon>
        <taxon>Alphaproteobacteria</taxon>
        <taxon>Hyphomicrobiales</taxon>
        <taxon>Devosiaceae</taxon>
        <taxon>Devosia</taxon>
    </lineage>
</organism>
<reference evidence="2" key="1">
    <citation type="journal article" date="2019" name="Int. J. Syst. Evol. Microbiol.">
        <title>The Global Catalogue of Microorganisms (GCM) 10K type strain sequencing project: providing services to taxonomists for standard genome sequencing and annotation.</title>
        <authorList>
            <consortium name="The Broad Institute Genomics Platform"/>
            <consortium name="The Broad Institute Genome Sequencing Center for Infectious Disease"/>
            <person name="Wu L."/>
            <person name="Ma J."/>
        </authorList>
    </citation>
    <scope>NUCLEOTIDE SEQUENCE [LARGE SCALE GENOMIC DNA]</scope>
    <source>
        <strain evidence="2">CCM 7427</strain>
    </source>
</reference>
<protein>
    <submittedName>
        <fullName evidence="1">Uncharacterized protein</fullName>
    </submittedName>
</protein>
<dbReference type="RefSeq" id="WP_386832756.1">
    <property type="nucleotide sequence ID" value="NZ_JBHUNP010000001.1"/>
</dbReference>
<sequence length="100" mass="11820">MTYSRTLVRHRDIQNWVTDRHGIPAIARVRNRFGEARAQLKLSFDRRRKQDHASQDDGLSPCSWTAWFAELDRQQLALKVDPARDEYELVERREANDQLA</sequence>
<gene>
    <name evidence="1" type="ORF">ACFSX5_08050</name>
</gene>
<proteinExistence type="predicted"/>
<dbReference type="EMBL" id="JBHUNP010000001">
    <property type="protein sequence ID" value="MFD2647738.1"/>
    <property type="molecule type" value="Genomic_DNA"/>
</dbReference>
<keyword evidence="2" id="KW-1185">Reference proteome</keyword>
<comment type="caution">
    <text evidence="1">The sequence shown here is derived from an EMBL/GenBank/DDBJ whole genome shotgun (WGS) entry which is preliminary data.</text>
</comment>
<evidence type="ECO:0000313" key="2">
    <source>
        <dbReference type="Proteomes" id="UP001597521"/>
    </source>
</evidence>